<evidence type="ECO:0000313" key="2">
    <source>
        <dbReference type="Proteomes" id="UP000176005"/>
    </source>
</evidence>
<keyword evidence="2" id="KW-1185">Reference proteome</keyword>
<dbReference type="RefSeq" id="WP_070015888.1">
    <property type="nucleotide sequence ID" value="NZ_LJGW01000119.1"/>
</dbReference>
<gene>
    <name evidence="1" type="ORF">AN218_06995</name>
</gene>
<dbReference type="EMBL" id="LJGW01000119">
    <property type="protein sequence ID" value="OEV12724.1"/>
    <property type="molecule type" value="Genomic_DNA"/>
</dbReference>
<evidence type="ECO:0008006" key="3">
    <source>
        <dbReference type="Google" id="ProtNLM"/>
    </source>
</evidence>
<dbReference type="AlphaFoldDB" id="A0A1E7L990"/>
<name>A0A1E7L990_9ACTN</name>
<sequence length="128" mass="13755">MNGRRFVFDASALLAAGAGDRLASTLIHQSNFRPEWSLYVPLGALIQAEWDRKGIAEHFAALPGVVFVEMDLPAALSVSKASPDAWAESHVVHVATPSPLSPVSPSGATVVTVRPELYPELRTLDIRP</sequence>
<comment type="caution">
    <text evidence="1">The sequence shown here is derived from an EMBL/GenBank/DDBJ whole genome shotgun (WGS) entry which is preliminary data.</text>
</comment>
<protein>
    <recommendedName>
        <fullName evidence="3">PIN domain-containing protein</fullName>
    </recommendedName>
</protein>
<accession>A0A1E7L990</accession>
<proteinExistence type="predicted"/>
<organism evidence="1 2">
    <name type="scientific">Streptomyces nanshensis</name>
    <dbReference type="NCBI Taxonomy" id="518642"/>
    <lineage>
        <taxon>Bacteria</taxon>
        <taxon>Bacillati</taxon>
        <taxon>Actinomycetota</taxon>
        <taxon>Actinomycetes</taxon>
        <taxon>Kitasatosporales</taxon>
        <taxon>Streptomycetaceae</taxon>
        <taxon>Streptomyces</taxon>
    </lineage>
</organism>
<evidence type="ECO:0000313" key="1">
    <source>
        <dbReference type="EMBL" id="OEV12724.1"/>
    </source>
</evidence>
<reference evidence="1 2" key="1">
    <citation type="journal article" date="2016" name="Front. Microbiol.">
        <title>Comparative Genomics Analysis of Streptomyces Species Reveals Their Adaptation to the Marine Environment and Their Diversity at the Genomic Level.</title>
        <authorList>
            <person name="Tian X."/>
            <person name="Zhang Z."/>
            <person name="Yang T."/>
            <person name="Chen M."/>
            <person name="Li J."/>
            <person name="Chen F."/>
            <person name="Yang J."/>
            <person name="Li W."/>
            <person name="Zhang B."/>
            <person name="Zhang Z."/>
            <person name="Wu J."/>
            <person name="Zhang C."/>
            <person name="Long L."/>
            <person name="Xiao J."/>
        </authorList>
    </citation>
    <scope>NUCLEOTIDE SEQUENCE [LARGE SCALE GENOMIC DNA]</scope>
    <source>
        <strain evidence="1 2">SCSIO 10429</strain>
    </source>
</reference>
<dbReference type="Proteomes" id="UP000176005">
    <property type="component" value="Unassembled WGS sequence"/>
</dbReference>